<dbReference type="GO" id="GO:0009245">
    <property type="term" value="P:lipid A biosynthetic process"/>
    <property type="evidence" value="ECO:0007669"/>
    <property type="project" value="UniProtKB-KW"/>
</dbReference>
<evidence type="ECO:0000256" key="3">
    <source>
        <dbReference type="ARBA" id="ARBA00022556"/>
    </source>
</evidence>
<keyword evidence="2" id="KW-0444">Lipid biosynthesis</keyword>
<keyword evidence="3" id="KW-0441">Lipid A biosynthesis</keyword>
<name>A0A2P2MRE8_RHIMU</name>
<evidence type="ECO:0000256" key="4">
    <source>
        <dbReference type="ARBA" id="ARBA00022676"/>
    </source>
</evidence>
<dbReference type="PANTHER" id="PTHR30372:SF4">
    <property type="entry name" value="LIPID-A-DISACCHARIDE SYNTHASE, MITOCHONDRIAL-RELATED"/>
    <property type="match status" value="1"/>
</dbReference>
<keyword evidence="5" id="KW-0808">Transferase</keyword>
<dbReference type="EMBL" id="GGEC01052304">
    <property type="protein sequence ID" value="MBX32788.1"/>
    <property type="molecule type" value="Transcribed_RNA"/>
</dbReference>
<evidence type="ECO:0000256" key="5">
    <source>
        <dbReference type="ARBA" id="ARBA00022679"/>
    </source>
</evidence>
<evidence type="ECO:0000256" key="2">
    <source>
        <dbReference type="ARBA" id="ARBA00022516"/>
    </source>
</evidence>
<evidence type="ECO:0000256" key="6">
    <source>
        <dbReference type="ARBA" id="ARBA00023098"/>
    </source>
</evidence>
<accession>A0A2P2MRE8</accession>
<evidence type="ECO:0000256" key="7">
    <source>
        <dbReference type="ARBA" id="ARBA00048975"/>
    </source>
</evidence>
<dbReference type="GO" id="GO:0008915">
    <property type="term" value="F:lipid-A-disaccharide synthase activity"/>
    <property type="evidence" value="ECO:0007669"/>
    <property type="project" value="UniProtKB-EC"/>
</dbReference>
<reference evidence="8" key="1">
    <citation type="submission" date="2018-02" db="EMBL/GenBank/DDBJ databases">
        <title>Rhizophora mucronata_Transcriptome.</title>
        <authorList>
            <person name="Meera S.P."/>
            <person name="Sreeshan A."/>
            <person name="Augustine A."/>
        </authorList>
    </citation>
    <scope>NUCLEOTIDE SEQUENCE</scope>
    <source>
        <tissue evidence="8">Leaf</tissue>
    </source>
</reference>
<dbReference type="GO" id="GO:0005543">
    <property type="term" value="F:phospholipid binding"/>
    <property type="evidence" value="ECO:0007669"/>
    <property type="project" value="TreeGrafter"/>
</dbReference>
<evidence type="ECO:0000256" key="1">
    <source>
        <dbReference type="ARBA" id="ARBA00012687"/>
    </source>
</evidence>
<comment type="catalytic activity">
    <reaction evidence="7">
        <text>a lipid X + a UDP-2-N,3-O-bis[(3R)-3-hydroxyacyl]-alpha-D-glucosamine = a lipid A disaccharide + UDP + H(+)</text>
        <dbReference type="Rhea" id="RHEA:67828"/>
        <dbReference type="ChEBI" id="CHEBI:15378"/>
        <dbReference type="ChEBI" id="CHEBI:58223"/>
        <dbReference type="ChEBI" id="CHEBI:137748"/>
        <dbReference type="ChEBI" id="CHEBI:176338"/>
        <dbReference type="ChEBI" id="CHEBI:176343"/>
        <dbReference type="EC" id="2.4.1.182"/>
    </reaction>
</comment>
<dbReference type="EC" id="2.4.1.182" evidence="1"/>
<organism evidence="8">
    <name type="scientific">Rhizophora mucronata</name>
    <name type="common">Asiatic mangrove</name>
    <dbReference type="NCBI Taxonomy" id="61149"/>
    <lineage>
        <taxon>Eukaryota</taxon>
        <taxon>Viridiplantae</taxon>
        <taxon>Streptophyta</taxon>
        <taxon>Embryophyta</taxon>
        <taxon>Tracheophyta</taxon>
        <taxon>Spermatophyta</taxon>
        <taxon>Magnoliopsida</taxon>
        <taxon>eudicotyledons</taxon>
        <taxon>Gunneridae</taxon>
        <taxon>Pentapetalae</taxon>
        <taxon>rosids</taxon>
        <taxon>fabids</taxon>
        <taxon>Malpighiales</taxon>
        <taxon>Rhizophoraceae</taxon>
        <taxon>Rhizophora</taxon>
    </lineage>
</organism>
<sequence>MSSLKKLCPVPVRFSGVGGSAMSNEGVKPLFPMEDISVMGIWELLPHLYNIRPHVVVTVDLKGFSFRLLKQLRGSMNPLSLCCVKVNT</sequence>
<proteinExistence type="predicted"/>
<dbReference type="GO" id="GO:0016020">
    <property type="term" value="C:membrane"/>
    <property type="evidence" value="ECO:0007669"/>
    <property type="project" value="GOC"/>
</dbReference>
<dbReference type="PANTHER" id="PTHR30372">
    <property type="entry name" value="LIPID-A-DISACCHARIDE SYNTHASE"/>
    <property type="match status" value="1"/>
</dbReference>
<keyword evidence="4" id="KW-0328">Glycosyltransferase</keyword>
<protein>
    <recommendedName>
        <fullName evidence="1">lipid-A-disaccharide synthase</fullName>
        <ecNumber evidence="1">2.4.1.182</ecNumber>
    </recommendedName>
</protein>
<keyword evidence="6" id="KW-0443">Lipid metabolism</keyword>
<dbReference type="Pfam" id="PF02684">
    <property type="entry name" value="LpxB"/>
    <property type="match status" value="1"/>
</dbReference>
<dbReference type="InterPro" id="IPR003835">
    <property type="entry name" value="Glyco_trans_19"/>
</dbReference>
<dbReference type="AlphaFoldDB" id="A0A2P2MRE8"/>
<evidence type="ECO:0000313" key="8">
    <source>
        <dbReference type="EMBL" id="MBX32788.1"/>
    </source>
</evidence>